<organism evidence="3">
    <name type="scientific">mine drainage metagenome</name>
    <dbReference type="NCBI Taxonomy" id="410659"/>
    <lineage>
        <taxon>unclassified sequences</taxon>
        <taxon>metagenomes</taxon>
        <taxon>ecological metagenomes</taxon>
    </lineage>
</organism>
<protein>
    <submittedName>
        <fullName evidence="3">Tyrosine-protein kinase ptk</fullName>
        <ecNumber evidence="3">2.7.10.-</ecNumber>
    </submittedName>
</protein>
<keyword evidence="3" id="KW-0418">Kinase</keyword>
<dbReference type="PANTHER" id="PTHR32309">
    <property type="entry name" value="TYROSINE-PROTEIN KINASE"/>
    <property type="match status" value="1"/>
</dbReference>
<sequence length="243" mass="26712">MQGPSSVDALSLERAGMVDWSRTRTRISEEFRLVQRQIIRSAFGPGAEPGFSNLLLVTSARPGEGKSFMSTNLSGSIARQGDHHVLLVDADSKRDSICYNLGLAQARGLLDLAANPKLDPAPLIVKTPIERLSILPVGRERERSAELFSTKEMTRLIQSLGRRYADRLLILDAPPCLSTSDPAVLAQVVGQILFVVEADRTQRDEIEASLDLIQACPTITMVLNKQQISSRYTFGAYSSYYSS</sequence>
<dbReference type="InterPro" id="IPR027417">
    <property type="entry name" value="P-loop_NTPase"/>
</dbReference>
<keyword evidence="1" id="KW-0547">Nucleotide-binding</keyword>
<reference evidence="3" key="1">
    <citation type="submission" date="2016-10" db="EMBL/GenBank/DDBJ databases">
        <title>Sequence of Gallionella enrichment culture.</title>
        <authorList>
            <person name="Poehlein A."/>
            <person name="Muehling M."/>
            <person name="Daniel R."/>
        </authorList>
    </citation>
    <scope>NUCLEOTIDE SEQUENCE</scope>
</reference>
<dbReference type="GO" id="GO:0004713">
    <property type="term" value="F:protein tyrosine kinase activity"/>
    <property type="evidence" value="ECO:0007669"/>
    <property type="project" value="TreeGrafter"/>
</dbReference>
<evidence type="ECO:0000256" key="2">
    <source>
        <dbReference type="ARBA" id="ARBA00022840"/>
    </source>
</evidence>
<dbReference type="InterPro" id="IPR050445">
    <property type="entry name" value="Bact_polysacc_biosynth/exp"/>
</dbReference>
<gene>
    <name evidence="3" type="primary">ptk_5</name>
    <name evidence="3" type="ORF">GALL_484120</name>
</gene>
<dbReference type="AlphaFoldDB" id="A0A1J5PF26"/>
<proteinExistence type="predicted"/>
<evidence type="ECO:0000256" key="1">
    <source>
        <dbReference type="ARBA" id="ARBA00022741"/>
    </source>
</evidence>
<dbReference type="GO" id="GO:0005886">
    <property type="term" value="C:plasma membrane"/>
    <property type="evidence" value="ECO:0007669"/>
    <property type="project" value="TreeGrafter"/>
</dbReference>
<dbReference type="PANTHER" id="PTHR32309:SF13">
    <property type="entry name" value="FERRIC ENTEROBACTIN TRANSPORT PROTEIN FEPE"/>
    <property type="match status" value="1"/>
</dbReference>
<evidence type="ECO:0000313" key="3">
    <source>
        <dbReference type="EMBL" id="OIQ69982.1"/>
    </source>
</evidence>
<dbReference type="InterPro" id="IPR005702">
    <property type="entry name" value="Wzc-like_C"/>
</dbReference>
<dbReference type="SUPFAM" id="SSF52540">
    <property type="entry name" value="P-loop containing nucleoside triphosphate hydrolases"/>
    <property type="match status" value="1"/>
</dbReference>
<accession>A0A1J5PF26</accession>
<keyword evidence="2" id="KW-0067">ATP-binding</keyword>
<dbReference type="CDD" id="cd05387">
    <property type="entry name" value="BY-kinase"/>
    <property type="match status" value="1"/>
</dbReference>
<dbReference type="EMBL" id="MLJW01004428">
    <property type="protein sequence ID" value="OIQ69982.1"/>
    <property type="molecule type" value="Genomic_DNA"/>
</dbReference>
<comment type="caution">
    <text evidence="3">The sequence shown here is derived from an EMBL/GenBank/DDBJ whole genome shotgun (WGS) entry which is preliminary data.</text>
</comment>
<dbReference type="EC" id="2.7.10.-" evidence="3"/>
<name>A0A1J5PF26_9ZZZZ</name>
<keyword evidence="3" id="KW-0808">Transferase</keyword>
<dbReference type="Gene3D" id="3.40.50.300">
    <property type="entry name" value="P-loop containing nucleotide triphosphate hydrolases"/>
    <property type="match status" value="1"/>
</dbReference>